<organism evidence="1 2">
    <name type="scientific">Dallia pectoralis</name>
    <name type="common">Alaska blackfish</name>
    <dbReference type="NCBI Taxonomy" id="75939"/>
    <lineage>
        <taxon>Eukaryota</taxon>
        <taxon>Metazoa</taxon>
        <taxon>Chordata</taxon>
        <taxon>Craniata</taxon>
        <taxon>Vertebrata</taxon>
        <taxon>Euteleostomi</taxon>
        <taxon>Actinopterygii</taxon>
        <taxon>Neopterygii</taxon>
        <taxon>Teleostei</taxon>
        <taxon>Protacanthopterygii</taxon>
        <taxon>Esociformes</taxon>
        <taxon>Umbridae</taxon>
        <taxon>Dallia</taxon>
    </lineage>
</organism>
<proteinExistence type="predicted"/>
<name>A0ACC2G3K6_DALPE</name>
<reference evidence="1" key="1">
    <citation type="submission" date="2021-05" db="EMBL/GenBank/DDBJ databases">
        <authorList>
            <person name="Pan Q."/>
            <person name="Jouanno E."/>
            <person name="Zahm M."/>
            <person name="Klopp C."/>
            <person name="Cabau C."/>
            <person name="Louis A."/>
            <person name="Berthelot C."/>
            <person name="Parey E."/>
            <person name="Roest Crollius H."/>
            <person name="Montfort J."/>
            <person name="Robinson-Rechavi M."/>
            <person name="Bouchez O."/>
            <person name="Lampietro C."/>
            <person name="Lopez Roques C."/>
            <person name="Donnadieu C."/>
            <person name="Postlethwait J."/>
            <person name="Bobe J."/>
            <person name="Dillon D."/>
            <person name="Chandos A."/>
            <person name="von Hippel F."/>
            <person name="Guiguen Y."/>
        </authorList>
    </citation>
    <scope>NUCLEOTIDE SEQUENCE</scope>
    <source>
        <strain evidence="1">YG-Jan2019</strain>
    </source>
</reference>
<sequence>MWQRSQRHINLLELETVQLVLTHFAPRLRDRDAQDGPPLGTDLFAHHNWPKGLLYAFPPLSCVARLLARIKADHLTVIVVAPDLPGAMVSGNDSIVGCGAVATSPSRGHSPRLEHGSVISGPLKVWLLRGTD</sequence>
<comment type="caution">
    <text evidence="1">The sequence shown here is derived from an EMBL/GenBank/DDBJ whole genome shotgun (WGS) entry which is preliminary data.</text>
</comment>
<evidence type="ECO:0000313" key="2">
    <source>
        <dbReference type="Proteomes" id="UP001157502"/>
    </source>
</evidence>
<accession>A0ACC2G3K6</accession>
<dbReference type="EMBL" id="CM055745">
    <property type="protein sequence ID" value="KAJ7998116.1"/>
    <property type="molecule type" value="Genomic_DNA"/>
</dbReference>
<gene>
    <name evidence="1" type="ORF">DPEC_G00219230</name>
</gene>
<dbReference type="Proteomes" id="UP001157502">
    <property type="component" value="Chromosome 18"/>
</dbReference>
<protein>
    <submittedName>
        <fullName evidence="1">Uncharacterized protein</fullName>
    </submittedName>
</protein>
<evidence type="ECO:0000313" key="1">
    <source>
        <dbReference type="EMBL" id="KAJ7998116.1"/>
    </source>
</evidence>
<keyword evidence="2" id="KW-1185">Reference proteome</keyword>